<keyword evidence="1" id="KW-0472">Membrane</keyword>
<dbReference type="GeneID" id="35002636"/>
<protein>
    <recommendedName>
        <fullName evidence="2">DUF8151 domain-containing protein</fullName>
    </recommendedName>
</protein>
<evidence type="ECO:0000256" key="1">
    <source>
        <dbReference type="SAM" id="Phobius"/>
    </source>
</evidence>
<evidence type="ECO:0000313" key="3">
    <source>
        <dbReference type="EMBL" id="SEI48050.1"/>
    </source>
</evidence>
<dbReference type="InterPro" id="IPR058464">
    <property type="entry name" value="DUF8151"/>
</dbReference>
<organism evidence="3 4">
    <name type="scientific">Halohasta litchfieldiae</name>
    <dbReference type="NCBI Taxonomy" id="1073996"/>
    <lineage>
        <taxon>Archaea</taxon>
        <taxon>Methanobacteriati</taxon>
        <taxon>Methanobacteriota</taxon>
        <taxon>Stenosarchaea group</taxon>
        <taxon>Halobacteria</taxon>
        <taxon>Halobacteriales</taxon>
        <taxon>Haloferacaceae</taxon>
        <taxon>Halohasta</taxon>
    </lineage>
</organism>
<proteinExistence type="predicted"/>
<feature type="transmembrane region" description="Helical" evidence="1">
    <location>
        <begin position="47"/>
        <end position="66"/>
    </location>
</feature>
<dbReference type="Proteomes" id="UP000198888">
    <property type="component" value="Unassembled WGS sequence"/>
</dbReference>
<sequence length="78" mass="8324">MDSTLLDILPEFLELAFFAVGSLSLSIGGALLERSALLTVQGGESALGGWVALIGLLAFYFAYLMATEKFIPKLTALR</sequence>
<name>A0A1H6R8E6_9EURY</name>
<dbReference type="OrthoDB" id="205411at2157"/>
<feature type="transmembrane region" description="Helical" evidence="1">
    <location>
        <begin position="12"/>
        <end position="32"/>
    </location>
</feature>
<dbReference type="EMBL" id="FNYR01000001">
    <property type="protein sequence ID" value="SEI48050.1"/>
    <property type="molecule type" value="Genomic_DNA"/>
</dbReference>
<gene>
    <name evidence="3" type="ORF">SAMN05444271_101115</name>
</gene>
<keyword evidence="1" id="KW-1133">Transmembrane helix</keyword>
<reference evidence="3 4" key="1">
    <citation type="submission" date="2016-10" db="EMBL/GenBank/DDBJ databases">
        <authorList>
            <person name="de Groot N.N."/>
        </authorList>
    </citation>
    <scope>NUCLEOTIDE SEQUENCE [LARGE SCALE GENOMIC DNA]</scope>
    <source>
        <strain evidence="3 4">DSM 22187</strain>
    </source>
</reference>
<evidence type="ECO:0000259" key="2">
    <source>
        <dbReference type="Pfam" id="PF26478"/>
    </source>
</evidence>
<dbReference type="Pfam" id="PF26478">
    <property type="entry name" value="DUF8151"/>
    <property type="match status" value="1"/>
</dbReference>
<accession>A0A1H6R8E6</accession>
<feature type="domain" description="DUF8151" evidence="2">
    <location>
        <begin position="1"/>
        <end position="77"/>
    </location>
</feature>
<dbReference type="KEGG" id="hae:halTADL_1850"/>
<accession>A0A2H4Q2K6</accession>
<keyword evidence="4" id="KW-1185">Reference proteome</keyword>
<dbReference type="AlphaFoldDB" id="A0A1H6R8E6"/>
<keyword evidence="1" id="KW-0812">Transmembrane</keyword>
<dbReference type="RefSeq" id="WP_089670622.1">
    <property type="nucleotide sequence ID" value="NZ_CP024845.1"/>
</dbReference>
<evidence type="ECO:0000313" key="4">
    <source>
        <dbReference type="Proteomes" id="UP000198888"/>
    </source>
</evidence>